<reference evidence="3 4" key="1">
    <citation type="submission" date="2016-07" db="EMBL/GenBank/DDBJ databases">
        <title>Pervasive Adenine N6-methylation of Active Genes in Fungi.</title>
        <authorList>
            <consortium name="DOE Joint Genome Institute"/>
            <person name="Mondo S.J."/>
            <person name="Dannebaum R.O."/>
            <person name="Kuo R.C."/>
            <person name="Labutti K."/>
            <person name="Haridas S."/>
            <person name="Kuo A."/>
            <person name="Salamov A."/>
            <person name="Ahrendt S.R."/>
            <person name="Lipzen A."/>
            <person name="Sullivan W."/>
            <person name="Andreopoulos W.B."/>
            <person name="Clum A."/>
            <person name="Lindquist E."/>
            <person name="Daum C."/>
            <person name="Ramamoorthy G.K."/>
            <person name="Gryganskyi A."/>
            <person name="Culley D."/>
            <person name="Magnuson J.K."/>
            <person name="James T.Y."/>
            <person name="O'Malley M.A."/>
            <person name="Stajich J.E."/>
            <person name="Spatafora J.W."/>
            <person name="Visel A."/>
            <person name="Grigoriev I.V."/>
        </authorList>
    </citation>
    <scope>NUCLEOTIDE SEQUENCE [LARGE SCALE GENOMIC DNA]</scope>
    <source>
        <strain evidence="3 4">CBS 115471</strain>
    </source>
</reference>
<accession>A0A1Y1ZWX7</accession>
<feature type="signal peptide" evidence="2">
    <location>
        <begin position="1"/>
        <end position="20"/>
    </location>
</feature>
<protein>
    <submittedName>
        <fullName evidence="3">Uncharacterized protein</fullName>
    </submittedName>
</protein>
<dbReference type="EMBL" id="MCFA01000030">
    <property type="protein sequence ID" value="ORY14756.1"/>
    <property type="molecule type" value="Genomic_DNA"/>
</dbReference>
<keyword evidence="4" id="KW-1185">Reference proteome</keyword>
<dbReference type="Proteomes" id="UP000193144">
    <property type="component" value="Unassembled WGS sequence"/>
</dbReference>
<organism evidence="3 4">
    <name type="scientific">Clohesyomyces aquaticus</name>
    <dbReference type="NCBI Taxonomy" id="1231657"/>
    <lineage>
        <taxon>Eukaryota</taxon>
        <taxon>Fungi</taxon>
        <taxon>Dikarya</taxon>
        <taxon>Ascomycota</taxon>
        <taxon>Pezizomycotina</taxon>
        <taxon>Dothideomycetes</taxon>
        <taxon>Pleosporomycetidae</taxon>
        <taxon>Pleosporales</taxon>
        <taxon>Lindgomycetaceae</taxon>
        <taxon>Clohesyomyces</taxon>
    </lineage>
</organism>
<sequence>MYIIKTVLALAALLPKPVNGHGKRKASSPGVGRASYPTGDFTDGGDTTVWGFAGGAHCEGARNHPRAEWAWGAGAAKDPARARLFKSAPSPQACSLTQLLQTAPATNPIAKPWRTFPELHPHLPFHSRGATCTACQASPRAAQ</sequence>
<feature type="chain" id="PRO_5013254352" evidence="2">
    <location>
        <begin position="21"/>
        <end position="143"/>
    </location>
</feature>
<gene>
    <name evidence="3" type="ORF">BCR34DRAFT_211173</name>
</gene>
<evidence type="ECO:0000256" key="2">
    <source>
        <dbReference type="SAM" id="SignalP"/>
    </source>
</evidence>
<evidence type="ECO:0000313" key="3">
    <source>
        <dbReference type="EMBL" id="ORY14756.1"/>
    </source>
</evidence>
<feature type="region of interest" description="Disordered" evidence="1">
    <location>
        <begin position="19"/>
        <end position="39"/>
    </location>
</feature>
<proteinExistence type="predicted"/>
<name>A0A1Y1ZWX7_9PLEO</name>
<comment type="caution">
    <text evidence="3">The sequence shown here is derived from an EMBL/GenBank/DDBJ whole genome shotgun (WGS) entry which is preliminary data.</text>
</comment>
<evidence type="ECO:0000256" key="1">
    <source>
        <dbReference type="SAM" id="MobiDB-lite"/>
    </source>
</evidence>
<dbReference type="AlphaFoldDB" id="A0A1Y1ZWX7"/>
<evidence type="ECO:0000313" key="4">
    <source>
        <dbReference type="Proteomes" id="UP000193144"/>
    </source>
</evidence>
<keyword evidence="2" id="KW-0732">Signal</keyword>